<evidence type="ECO:0000256" key="4">
    <source>
        <dbReference type="ARBA" id="ARBA00022982"/>
    </source>
</evidence>
<dbReference type="AlphaFoldDB" id="A0A1T4LUV9"/>
<dbReference type="STRING" id="1122188.SAMN02745674_00166"/>
<dbReference type="SUPFAM" id="SSF46626">
    <property type="entry name" value="Cytochrome c"/>
    <property type="match status" value="1"/>
</dbReference>
<evidence type="ECO:0000256" key="7">
    <source>
        <dbReference type="SAM" id="SignalP"/>
    </source>
</evidence>
<keyword evidence="7" id="KW-0732">Signal</keyword>
<evidence type="ECO:0000256" key="2">
    <source>
        <dbReference type="ARBA" id="ARBA00022617"/>
    </source>
</evidence>
<sequence length="106" mass="11420">MMRPLTTAACLALSIAAAPAAAQEGNVENGRLLAYTCQGCHGVEGYKNAYPNYHVPKIGGQSEQYLVNALSDYKRGSRKHPTMQVQSQGFSDQDIADLAAYLSNLK</sequence>
<dbReference type="InterPro" id="IPR050597">
    <property type="entry name" value="Cytochrome_c_Oxidase_Subunit"/>
</dbReference>
<dbReference type="InterPro" id="IPR009056">
    <property type="entry name" value="Cyt_c-like_dom"/>
</dbReference>
<feature type="signal peptide" evidence="7">
    <location>
        <begin position="1"/>
        <end position="22"/>
    </location>
</feature>
<dbReference type="PANTHER" id="PTHR33751">
    <property type="entry name" value="CBB3-TYPE CYTOCHROME C OXIDASE SUBUNIT FIXP"/>
    <property type="match status" value="1"/>
</dbReference>
<keyword evidence="2 6" id="KW-0349">Heme</keyword>
<dbReference type="Pfam" id="PF00034">
    <property type="entry name" value="Cytochrom_C"/>
    <property type="match status" value="1"/>
</dbReference>
<gene>
    <name evidence="9" type="ORF">SAMN02745674_00166</name>
</gene>
<evidence type="ECO:0000256" key="3">
    <source>
        <dbReference type="ARBA" id="ARBA00022723"/>
    </source>
</evidence>
<keyword evidence="4" id="KW-0249">Electron transport</keyword>
<evidence type="ECO:0000256" key="5">
    <source>
        <dbReference type="ARBA" id="ARBA00023004"/>
    </source>
</evidence>
<dbReference type="Proteomes" id="UP000190061">
    <property type="component" value="Unassembled WGS sequence"/>
</dbReference>
<dbReference type="PROSITE" id="PS51007">
    <property type="entry name" value="CYTC"/>
    <property type="match status" value="1"/>
</dbReference>
<dbReference type="GO" id="GO:0009055">
    <property type="term" value="F:electron transfer activity"/>
    <property type="evidence" value="ECO:0007669"/>
    <property type="project" value="InterPro"/>
</dbReference>
<organism evidence="9 10">
    <name type="scientific">Lysobacter spongiicola DSM 21749</name>
    <dbReference type="NCBI Taxonomy" id="1122188"/>
    <lineage>
        <taxon>Bacteria</taxon>
        <taxon>Pseudomonadati</taxon>
        <taxon>Pseudomonadota</taxon>
        <taxon>Gammaproteobacteria</taxon>
        <taxon>Lysobacterales</taxon>
        <taxon>Lysobacteraceae</taxon>
        <taxon>Novilysobacter</taxon>
    </lineage>
</organism>
<dbReference type="Gene3D" id="1.10.760.10">
    <property type="entry name" value="Cytochrome c-like domain"/>
    <property type="match status" value="1"/>
</dbReference>
<name>A0A1T4LUV9_9GAMM</name>
<accession>A0A1T4LUV9</accession>
<dbReference type="EMBL" id="FUXP01000001">
    <property type="protein sequence ID" value="SJZ58437.1"/>
    <property type="molecule type" value="Genomic_DNA"/>
</dbReference>
<evidence type="ECO:0000256" key="6">
    <source>
        <dbReference type="PROSITE-ProRule" id="PRU00433"/>
    </source>
</evidence>
<dbReference type="GO" id="GO:0046872">
    <property type="term" value="F:metal ion binding"/>
    <property type="evidence" value="ECO:0007669"/>
    <property type="project" value="UniProtKB-KW"/>
</dbReference>
<feature type="chain" id="PRO_5012843316" evidence="7">
    <location>
        <begin position="23"/>
        <end position="106"/>
    </location>
</feature>
<evidence type="ECO:0000313" key="10">
    <source>
        <dbReference type="Proteomes" id="UP000190061"/>
    </source>
</evidence>
<evidence type="ECO:0000256" key="1">
    <source>
        <dbReference type="ARBA" id="ARBA00022448"/>
    </source>
</evidence>
<keyword evidence="3 6" id="KW-0479">Metal-binding</keyword>
<dbReference type="GO" id="GO:0020037">
    <property type="term" value="F:heme binding"/>
    <property type="evidence" value="ECO:0007669"/>
    <property type="project" value="InterPro"/>
</dbReference>
<feature type="domain" description="Cytochrome c" evidence="8">
    <location>
        <begin position="25"/>
        <end position="106"/>
    </location>
</feature>
<keyword evidence="1" id="KW-0813">Transport</keyword>
<dbReference type="PANTHER" id="PTHR33751:SF9">
    <property type="entry name" value="CYTOCHROME C4"/>
    <property type="match status" value="1"/>
</dbReference>
<reference evidence="9 10" key="1">
    <citation type="submission" date="2017-02" db="EMBL/GenBank/DDBJ databases">
        <authorList>
            <person name="Peterson S.W."/>
        </authorList>
    </citation>
    <scope>NUCLEOTIDE SEQUENCE [LARGE SCALE GENOMIC DNA]</scope>
    <source>
        <strain evidence="9 10">DSM 21749</strain>
    </source>
</reference>
<protein>
    <submittedName>
        <fullName evidence="9">Cytochrome c553</fullName>
    </submittedName>
</protein>
<evidence type="ECO:0000313" key="9">
    <source>
        <dbReference type="EMBL" id="SJZ58437.1"/>
    </source>
</evidence>
<proteinExistence type="predicted"/>
<evidence type="ECO:0000259" key="8">
    <source>
        <dbReference type="PROSITE" id="PS51007"/>
    </source>
</evidence>
<keyword evidence="5 6" id="KW-0408">Iron</keyword>
<keyword evidence="10" id="KW-1185">Reference proteome</keyword>
<dbReference type="InterPro" id="IPR036909">
    <property type="entry name" value="Cyt_c-like_dom_sf"/>
</dbReference>